<dbReference type="GO" id="GO:0071949">
    <property type="term" value="F:FAD binding"/>
    <property type="evidence" value="ECO:0007669"/>
    <property type="project" value="InterPro"/>
</dbReference>
<dbReference type="InterPro" id="IPR012951">
    <property type="entry name" value="BBE"/>
</dbReference>
<dbReference type="GO" id="GO:0016491">
    <property type="term" value="F:oxidoreductase activity"/>
    <property type="evidence" value="ECO:0007669"/>
    <property type="project" value="UniProtKB-KW"/>
</dbReference>
<dbReference type="PROSITE" id="PS51387">
    <property type="entry name" value="FAD_PCMH"/>
    <property type="match status" value="1"/>
</dbReference>
<keyword evidence="6" id="KW-1185">Reference proteome</keyword>
<dbReference type="EMBL" id="DF977467">
    <property type="protein sequence ID" value="GAP85155.2"/>
    <property type="molecule type" value="Genomic_DNA"/>
</dbReference>
<accession>A0A1S7UNY9</accession>
<evidence type="ECO:0000256" key="2">
    <source>
        <dbReference type="ARBA" id="ARBA00023002"/>
    </source>
</evidence>
<dbReference type="Pfam" id="PF08031">
    <property type="entry name" value="BBE"/>
    <property type="match status" value="1"/>
</dbReference>
<feature type="chain" id="PRO_5012458869" evidence="3">
    <location>
        <begin position="25"/>
        <end position="610"/>
    </location>
</feature>
<feature type="signal peptide" evidence="3">
    <location>
        <begin position="1"/>
        <end position="24"/>
    </location>
</feature>
<dbReference type="PANTHER" id="PTHR13878:SF91">
    <property type="entry name" value="FAD BINDING DOMAIN PROTEIN (AFU_ORTHOLOGUE AFUA_6G12070)-RELATED"/>
    <property type="match status" value="1"/>
</dbReference>
<sequence length="610" mass="65079">MYRPHSHLLLCLLFFADSINCAVARTESIRAIPSNRADQECKVFPGDAEWPSESEWARLNASIDGVLLHPKPAASVCYPGPDYDQAQCQFLVSGATSTRFWLNDPLTELAQWTQGSSCIATLTPVGNCTRGGFPEYVVNATAARHVQAAVSFARAKNIRLIIKNTGHDFGGRSVGAGSISVWTHYLKSTEFIPSYKIGQYSGMAVRIGSGVEGWEVYNLMAANNITVVAAGCSTVGGSGGWLSSGGHSTVTSTYGLGADQALSLEVVTASGELVTADPLTNQDLFWAMRGGGGATYGVITSVVMKAYAPISVASSSLSLTVSSDGTGAGAVRDAETFWRGVGSYYRFAARILDAGGYGFSYIYPQANGTFRFTTSSAFPGLAPAAAFALMQPLYDALAAAGVGGVANPAVRPAAPYGAPRGGTGDRPVNTRYRSRLLPRENWEDDGLFNRTMAAIRTAVEAGFENNFYFHGTLTSPTEQVAGWPGSDSAVNPAWRRNRMHAMLMDVQPDGLTAQQATDRDALMQGYMGLLRDVSPGAGSYMNEGDPGEPDWQQAFYGAHYGRLLEVKRRWDPEGVFWAPTTVGSEGWAVRAVDGYPNSQNGRLCRVAGGE</sequence>
<dbReference type="OMA" id="YMNEGDP"/>
<dbReference type="OrthoDB" id="9983560at2759"/>
<keyword evidence="2" id="KW-0560">Oxidoreductase</keyword>
<dbReference type="InterPro" id="IPR006094">
    <property type="entry name" value="Oxid_FAD_bind_N"/>
</dbReference>
<evidence type="ECO:0000259" key="4">
    <source>
        <dbReference type="PROSITE" id="PS51387"/>
    </source>
</evidence>
<dbReference type="Proteomes" id="UP000054516">
    <property type="component" value="Unassembled WGS sequence"/>
</dbReference>
<keyword evidence="3" id="KW-0732">Signal</keyword>
<protein>
    <submittedName>
        <fullName evidence="5">Putative FAD binding domain-containing protein</fullName>
    </submittedName>
</protein>
<dbReference type="InterPro" id="IPR016169">
    <property type="entry name" value="FAD-bd_PCMH_sub2"/>
</dbReference>
<dbReference type="PANTHER" id="PTHR13878">
    <property type="entry name" value="GULONOLACTONE OXIDASE"/>
    <property type="match status" value="1"/>
</dbReference>
<dbReference type="Pfam" id="PF01565">
    <property type="entry name" value="FAD_binding_4"/>
    <property type="match status" value="1"/>
</dbReference>
<dbReference type="SUPFAM" id="SSF56176">
    <property type="entry name" value="FAD-binding/transporter-associated domain-like"/>
    <property type="match status" value="1"/>
</dbReference>
<dbReference type="AlphaFoldDB" id="A0A1S7UNY9"/>
<comment type="similarity">
    <text evidence="1">Belongs to the oxygen-dependent FAD-linked oxidoreductase family.</text>
</comment>
<dbReference type="InterPro" id="IPR050432">
    <property type="entry name" value="FAD-linked_Oxidoreductases_BP"/>
</dbReference>
<evidence type="ECO:0000313" key="6">
    <source>
        <dbReference type="Proteomes" id="UP000054516"/>
    </source>
</evidence>
<proteinExistence type="inferred from homology"/>
<dbReference type="InterPro" id="IPR016166">
    <property type="entry name" value="FAD-bd_PCMH"/>
</dbReference>
<dbReference type="InterPro" id="IPR036318">
    <property type="entry name" value="FAD-bd_PCMH-like_sf"/>
</dbReference>
<name>A0A1S7UNY9_ROSNE</name>
<evidence type="ECO:0000256" key="3">
    <source>
        <dbReference type="SAM" id="SignalP"/>
    </source>
</evidence>
<organism evidence="5">
    <name type="scientific">Rosellinia necatrix</name>
    <name type="common">White root-rot fungus</name>
    <dbReference type="NCBI Taxonomy" id="77044"/>
    <lineage>
        <taxon>Eukaryota</taxon>
        <taxon>Fungi</taxon>
        <taxon>Dikarya</taxon>
        <taxon>Ascomycota</taxon>
        <taxon>Pezizomycotina</taxon>
        <taxon>Sordariomycetes</taxon>
        <taxon>Xylariomycetidae</taxon>
        <taxon>Xylariales</taxon>
        <taxon>Xylariaceae</taxon>
        <taxon>Rosellinia</taxon>
    </lineage>
</organism>
<dbReference type="Gene3D" id="3.30.465.10">
    <property type="match status" value="2"/>
</dbReference>
<dbReference type="STRING" id="77044.A0A1S7UNY9"/>
<reference evidence="5" key="1">
    <citation type="submission" date="2016-03" db="EMBL/GenBank/DDBJ databases">
        <title>Draft genome sequence of Rosellinia necatrix.</title>
        <authorList>
            <person name="Kanematsu S."/>
        </authorList>
    </citation>
    <scope>NUCLEOTIDE SEQUENCE [LARGE SCALE GENOMIC DNA]</scope>
    <source>
        <strain evidence="5">W97</strain>
    </source>
</reference>
<feature type="domain" description="FAD-binding PCMH-type" evidence="4">
    <location>
        <begin position="130"/>
        <end position="309"/>
    </location>
</feature>
<evidence type="ECO:0000313" key="5">
    <source>
        <dbReference type="EMBL" id="GAP85155.2"/>
    </source>
</evidence>
<gene>
    <name evidence="5" type="ORF">SAMD00023353_2200920</name>
</gene>
<evidence type="ECO:0000256" key="1">
    <source>
        <dbReference type="ARBA" id="ARBA00005466"/>
    </source>
</evidence>